<evidence type="ECO:0000256" key="2">
    <source>
        <dbReference type="SAM" id="SignalP"/>
    </source>
</evidence>
<evidence type="ECO:0000313" key="4">
    <source>
        <dbReference type="Proteomes" id="UP001142393"/>
    </source>
</evidence>
<sequence>MRPNTLRTSLMLCLAAAVHTAPVGESLQTGLTQPVSSVHQGALESKQLHITVGDGTVDVPVMLAWRMKCLAREALEHWGGVEDAKLVQIEITNRIVKKGTASFPTEFKLEGDIEECPKGNPCIGKIENDAAPAQGSIKSSVTSKKTYDSKKSGQLGASSVGKVA</sequence>
<reference evidence="3 4" key="1">
    <citation type="journal article" date="2023" name="Proc. Natl. Acad. Sci. U.S.A.">
        <title>A global phylogenomic analysis of the shiitake genus Lentinula.</title>
        <authorList>
            <person name="Sierra-Patev S."/>
            <person name="Min B."/>
            <person name="Naranjo-Ortiz M."/>
            <person name="Looney B."/>
            <person name="Konkel Z."/>
            <person name="Slot J.C."/>
            <person name="Sakamoto Y."/>
            <person name="Steenwyk J.L."/>
            <person name="Rokas A."/>
            <person name="Carro J."/>
            <person name="Camarero S."/>
            <person name="Ferreira P."/>
            <person name="Molpeceres G."/>
            <person name="Ruiz-Duenas F.J."/>
            <person name="Serrano A."/>
            <person name="Henrissat B."/>
            <person name="Drula E."/>
            <person name="Hughes K.W."/>
            <person name="Mata J.L."/>
            <person name="Ishikawa N.K."/>
            <person name="Vargas-Isla R."/>
            <person name="Ushijima S."/>
            <person name="Smith C.A."/>
            <person name="Donoghue J."/>
            <person name="Ahrendt S."/>
            <person name="Andreopoulos W."/>
            <person name="He G."/>
            <person name="LaButti K."/>
            <person name="Lipzen A."/>
            <person name="Ng V."/>
            <person name="Riley R."/>
            <person name="Sandor L."/>
            <person name="Barry K."/>
            <person name="Martinez A.T."/>
            <person name="Xiao Y."/>
            <person name="Gibbons J.G."/>
            <person name="Terashima K."/>
            <person name="Grigoriev I.V."/>
            <person name="Hibbett D."/>
        </authorList>
    </citation>
    <scope>NUCLEOTIDE SEQUENCE [LARGE SCALE GENOMIC DNA]</scope>
    <source>
        <strain evidence="3 4">TFB7810</strain>
    </source>
</reference>
<protein>
    <submittedName>
        <fullName evidence="3">Uncharacterized protein</fullName>
    </submittedName>
</protein>
<keyword evidence="2" id="KW-0732">Signal</keyword>
<dbReference type="Proteomes" id="UP001142393">
    <property type="component" value="Unassembled WGS sequence"/>
</dbReference>
<gene>
    <name evidence="3" type="ORF">DFH05DRAFT_1483134</name>
</gene>
<name>A0A9W8P774_9AGAR</name>
<accession>A0A9W8P774</accession>
<proteinExistence type="predicted"/>
<feature type="chain" id="PRO_5040822394" evidence="2">
    <location>
        <begin position="21"/>
        <end position="164"/>
    </location>
</feature>
<dbReference type="EMBL" id="JANVFU010000003">
    <property type="protein sequence ID" value="KAJ3748128.1"/>
    <property type="molecule type" value="Genomic_DNA"/>
</dbReference>
<feature type="region of interest" description="Disordered" evidence="1">
    <location>
        <begin position="124"/>
        <end position="164"/>
    </location>
</feature>
<evidence type="ECO:0000313" key="3">
    <source>
        <dbReference type="EMBL" id="KAJ3748128.1"/>
    </source>
</evidence>
<evidence type="ECO:0000256" key="1">
    <source>
        <dbReference type="SAM" id="MobiDB-lite"/>
    </source>
</evidence>
<keyword evidence="4" id="KW-1185">Reference proteome</keyword>
<comment type="caution">
    <text evidence="3">The sequence shown here is derived from an EMBL/GenBank/DDBJ whole genome shotgun (WGS) entry which is preliminary data.</text>
</comment>
<organism evidence="3 4">
    <name type="scientific">Lentinula detonsa</name>
    <dbReference type="NCBI Taxonomy" id="2804962"/>
    <lineage>
        <taxon>Eukaryota</taxon>
        <taxon>Fungi</taxon>
        <taxon>Dikarya</taxon>
        <taxon>Basidiomycota</taxon>
        <taxon>Agaricomycotina</taxon>
        <taxon>Agaricomycetes</taxon>
        <taxon>Agaricomycetidae</taxon>
        <taxon>Agaricales</taxon>
        <taxon>Marasmiineae</taxon>
        <taxon>Omphalotaceae</taxon>
        <taxon>Lentinula</taxon>
    </lineage>
</organism>
<feature type="signal peptide" evidence="2">
    <location>
        <begin position="1"/>
        <end position="20"/>
    </location>
</feature>
<dbReference type="AlphaFoldDB" id="A0A9W8P774"/>